<organism evidence="2 3">
    <name type="scientific">Plasmodium yoelii yoelii</name>
    <dbReference type="NCBI Taxonomy" id="73239"/>
    <lineage>
        <taxon>Eukaryota</taxon>
        <taxon>Sar</taxon>
        <taxon>Alveolata</taxon>
        <taxon>Apicomplexa</taxon>
        <taxon>Aconoidasida</taxon>
        <taxon>Haemosporida</taxon>
        <taxon>Plasmodiidae</taxon>
        <taxon>Plasmodium</taxon>
        <taxon>Plasmodium (Vinckeia)</taxon>
    </lineage>
</organism>
<evidence type="ECO:0000259" key="1">
    <source>
        <dbReference type="Pfam" id="PF03378"/>
    </source>
</evidence>
<evidence type="ECO:0000313" key="3">
    <source>
        <dbReference type="Proteomes" id="UP001054126"/>
    </source>
</evidence>
<evidence type="ECO:0000313" key="2">
    <source>
        <dbReference type="EMBL" id="WBY56933.1"/>
    </source>
</evidence>
<dbReference type="EMBL" id="CP115532">
    <property type="protein sequence ID" value="WBY56933.1"/>
    <property type="molecule type" value="Genomic_DNA"/>
</dbReference>
<dbReference type="Pfam" id="PF03378">
    <property type="entry name" value="CAS_CSE1"/>
    <property type="match status" value="1"/>
</dbReference>
<dbReference type="Proteomes" id="UP001054126">
    <property type="component" value="Chromosome 8"/>
</dbReference>
<proteinExistence type="predicted"/>
<gene>
    <name evidence="2" type="ORF">Py17XNL_000801925</name>
</gene>
<dbReference type="Gene3D" id="1.25.10.10">
    <property type="entry name" value="Leucine-rich Repeat Variant"/>
    <property type="match status" value="1"/>
</dbReference>
<sequence length="1323" mass="156262">MEENVEKDFLTIFTQSVSNNFEEIRLSEQKISAIYTDSNKENYIKILFKLIMYPYVEENEKKNIYDNYLNINVKTSILISIKNFIKKNIHSNLENLKISNDLCIIIKHLCMHLLLDTNNNDIKQLDKYLFEILVHLFKYNISDEYDYILFYIIILYLNDGSFNHILNIINNDDKKNNMNAMKNIECIILYAQNKFILQNIDQNNYNVEFDKIMENINNIKNVINNRNNTMNDDIVNCINDTKKIYKSNDKYNLFILDDYMLYNISKENTSIQPNIENNLEQFIINGFNFMGKGIIIKDYNNNANIIDLAKYNNYNSIFNNMNVNKFKNKYIALKILRKIIKKYKDNGYVAKFDIKIILTHIEYPLTLYFIYLYNKFREYTNYINIKLNDQKNGCITNVENEINICFYTLNDIVMNLYILLKNFYNINTIDLPEYYEDNFDIFFNIFYNFITYDIDVLRNYFLHLSITRNYKFGQNDSTKYITNIQNVGGNSNLLNLNGSDLANKLTSNNYMEKLINNFQQNMIKCKIITIDIIKIISERYQDESKTYILKMIYSLIDILYKEKDKTLLCHNYNCLSSTIKLIYHMHLEKSDLNPYIQVKFIEKIIERVLQHIKLKYNDIEEILDADLDYFRNDLNNSNAFSIKPSAIYFLKTLCSNYFDICFPTLKFKILSKNSFLASDSKQANQSQLTESPVSNDDIDSSNPFFEPCNMEYKVQLITCLNQINLSTNFYQQNIKNDLKNFVISIYMKYPNFDSLFYNVNDNIFQNNQINKTAQVGSTATANTNTAASNSGSIANKSVWLKNEEIFNPHNTIYLLSILKFILNNRNICTTEDNIVDIFSFLYHLLYNERNMIHNYSCLCINRLLNCQINKELLDGIYQNLILNILNRLLFLLKYNVYNKILNEYILITILRIFMIFSEKISNQYNILVLDLIDTTIKIIINDSHNPIFNHYLFELLTLIISLIYKNQNQTCIDMIENITISSFSNILELYIHDFIPYIFQILSIIINNTYQIKNVHLNILSNLYQMDLWKSSVGNPNGIICVLTSYFKKHNLFQDIIKNNMQQLFNIYHYCISNQKLSIDSFQIILIIFTYLPIEYYQSFLKPLFVLLFTFLQQYKNDIIKIKVIHSLSVFILKTDVTHFLSIIDQVQPGKPPHLTTSLHHYILPRHYITTSCHRFITSTSISGLIFNVLKSLYMPIMDKLININEKIIIFIALAKIINNEQIKRDPIIVEILNLLDKNITKNELVMKKNKIQQNLGIEKDELDKDFEVTYVKLQMINNENINETVLRGIDINAELKKNLFHPEFMQICSSNSLNNILQLFSN</sequence>
<dbReference type="SUPFAM" id="SSF48371">
    <property type="entry name" value="ARM repeat"/>
    <property type="match status" value="1"/>
</dbReference>
<reference evidence="2" key="1">
    <citation type="submission" date="2023-01" db="EMBL/GenBank/DDBJ databases">
        <title>Long-Read Genome Assembly and Gene Model Annotations for the Rodent Malaria Parasite Plasmodium yoelii 17XNL.</title>
        <authorList>
            <person name="Mitchell G.J."/>
            <person name="Sebastian A."/>
            <person name="Albert I."/>
            <person name="Lindner S.E."/>
        </authorList>
    </citation>
    <scope>NUCLEOTIDE SEQUENCE</scope>
    <source>
        <strain evidence="2">17XNL clone 1.1</strain>
    </source>
</reference>
<dbReference type="InterPro" id="IPR005043">
    <property type="entry name" value="XPO2_C"/>
</dbReference>
<dbReference type="InterPro" id="IPR016024">
    <property type="entry name" value="ARM-type_fold"/>
</dbReference>
<dbReference type="InterPro" id="IPR011989">
    <property type="entry name" value="ARM-like"/>
</dbReference>
<name>A0AAE9WUV6_PLAYO</name>
<protein>
    <submittedName>
        <fullName evidence="2">Importin alpha re-exporter</fullName>
    </submittedName>
</protein>
<accession>A0AAE9WUV6</accession>
<feature type="domain" description="Exportin-2 C-terminal" evidence="1">
    <location>
        <begin position="881"/>
        <end position="1150"/>
    </location>
</feature>
<dbReference type="GO" id="GO:0031267">
    <property type="term" value="F:small GTPase binding"/>
    <property type="evidence" value="ECO:0007669"/>
    <property type="project" value="InterPro"/>
</dbReference>